<dbReference type="InterPro" id="IPR036291">
    <property type="entry name" value="NAD(P)-bd_dom_sf"/>
</dbReference>
<sequence length="268" mass="27487">MDLGIAGRRAFVAASSQGLGLACARSLAREGVAVTINGRDAAKLAAVARSLADEVDEGSGGTVGGARVSWVAADLTTGDGRAAIRAAVPDVDILVTNNAGPPPGTLADWDASALTGALAANAVPAVELMRAYVPGMRERGFGRVVHLTSAMVKAPAADMGLSASARAALTAISKAVSREVARDGVTVNTLLPERIDTPRQELMSQRLMDRHGIDRAEAFRRIASTIPVGRLGRPEEVGDACAFLCSARAGYLTGQNLQLDGGSYGGLL</sequence>
<evidence type="ECO:0000313" key="3">
    <source>
        <dbReference type="Proteomes" id="UP000076794"/>
    </source>
</evidence>
<dbReference type="PRINTS" id="PR00081">
    <property type="entry name" value="GDHRDH"/>
</dbReference>
<protein>
    <submittedName>
        <fullName evidence="2">Bacilysin biosynthesis oxidoreductase YwfH</fullName>
        <ecNumber evidence="2">1.-.-.-</ecNumber>
    </submittedName>
</protein>
<dbReference type="SUPFAM" id="SSF51735">
    <property type="entry name" value="NAD(P)-binding Rossmann-fold domains"/>
    <property type="match status" value="1"/>
</dbReference>
<keyword evidence="2" id="KW-0560">Oxidoreductase</keyword>
<dbReference type="InterPro" id="IPR050259">
    <property type="entry name" value="SDR"/>
</dbReference>
<dbReference type="KEGG" id="ido:I598_2462"/>
<dbReference type="GO" id="GO:0016491">
    <property type="term" value="F:oxidoreductase activity"/>
    <property type="evidence" value="ECO:0007669"/>
    <property type="project" value="UniProtKB-KW"/>
</dbReference>
<dbReference type="RefSeq" id="WP_068203196.1">
    <property type="nucleotide sequence ID" value="NZ_CP014209.1"/>
</dbReference>
<comment type="similarity">
    <text evidence="1">Belongs to the short-chain dehydrogenases/reductases (SDR) family.</text>
</comment>
<dbReference type="AlphaFoldDB" id="A0A168FK40"/>
<organism evidence="2 3">
    <name type="scientific">Isoptericola dokdonensis DS-3</name>
    <dbReference type="NCBI Taxonomy" id="1300344"/>
    <lineage>
        <taxon>Bacteria</taxon>
        <taxon>Bacillati</taxon>
        <taxon>Actinomycetota</taxon>
        <taxon>Actinomycetes</taxon>
        <taxon>Micrococcales</taxon>
        <taxon>Promicromonosporaceae</taxon>
        <taxon>Isoptericola</taxon>
    </lineage>
</organism>
<dbReference type="PANTHER" id="PTHR42879">
    <property type="entry name" value="3-OXOACYL-(ACYL-CARRIER-PROTEIN) REDUCTASE"/>
    <property type="match status" value="1"/>
</dbReference>
<dbReference type="EC" id="1.-.-.-" evidence="2"/>
<dbReference type="Proteomes" id="UP000076794">
    <property type="component" value="Chromosome"/>
</dbReference>
<evidence type="ECO:0000256" key="1">
    <source>
        <dbReference type="ARBA" id="ARBA00006484"/>
    </source>
</evidence>
<accession>A0A168FK40</accession>
<dbReference type="OrthoDB" id="9786435at2"/>
<dbReference type="InterPro" id="IPR002347">
    <property type="entry name" value="SDR_fam"/>
</dbReference>
<proteinExistence type="inferred from homology"/>
<dbReference type="PANTHER" id="PTHR42879:SF6">
    <property type="entry name" value="NADPH-DEPENDENT REDUCTASE BACG"/>
    <property type="match status" value="1"/>
</dbReference>
<dbReference type="Gene3D" id="3.40.50.720">
    <property type="entry name" value="NAD(P)-binding Rossmann-like Domain"/>
    <property type="match status" value="1"/>
</dbReference>
<reference evidence="2 3" key="1">
    <citation type="submission" date="2016-01" db="EMBL/GenBank/DDBJ databases">
        <title>Complete genome sequence of a soil Actinobacterium, Isoptericola dokdonensis DS-3.</title>
        <authorList>
            <person name="Kwon S.-K."/>
            <person name="Kim J.F."/>
        </authorList>
    </citation>
    <scope>NUCLEOTIDE SEQUENCE [LARGE SCALE GENOMIC DNA]</scope>
    <source>
        <strain evidence="2 3">DS-3</strain>
    </source>
</reference>
<gene>
    <name evidence="2" type="primary">ywfH</name>
    <name evidence="2" type="ORF">I598_2462</name>
</gene>
<dbReference type="Pfam" id="PF13561">
    <property type="entry name" value="adh_short_C2"/>
    <property type="match status" value="1"/>
</dbReference>
<name>A0A168FK40_9MICO</name>
<dbReference type="STRING" id="1300344.I598_2462"/>
<keyword evidence="3" id="KW-1185">Reference proteome</keyword>
<evidence type="ECO:0000313" key="2">
    <source>
        <dbReference type="EMBL" id="ANC31999.1"/>
    </source>
</evidence>
<dbReference type="PATRIC" id="fig|1300344.3.peg.2470"/>
<dbReference type="EMBL" id="CP014209">
    <property type="protein sequence ID" value="ANC31999.1"/>
    <property type="molecule type" value="Genomic_DNA"/>
</dbReference>